<dbReference type="AlphaFoldDB" id="A0AAD6SUY4"/>
<reference evidence="2" key="1">
    <citation type="submission" date="2023-03" db="EMBL/GenBank/DDBJ databases">
        <title>Massive genome expansion in bonnet fungi (Mycena s.s.) driven by repeated elements and novel gene families across ecological guilds.</title>
        <authorList>
            <consortium name="Lawrence Berkeley National Laboratory"/>
            <person name="Harder C.B."/>
            <person name="Miyauchi S."/>
            <person name="Viragh M."/>
            <person name="Kuo A."/>
            <person name="Thoen E."/>
            <person name="Andreopoulos B."/>
            <person name="Lu D."/>
            <person name="Skrede I."/>
            <person name="Drula E."/>
            <person name="Henrissat B."/>
            <person name="Morin E."/>
            <person name="Kohler A."/>
            <person name="Barry K."/>
            <person name="LaButti K."/>
            <person name="Morin E."/>
            <person name="Salamov A."/>
            <person name="Lipzen A."/>
            <person name="Mereny Z."/>
            <person name="Hegedus B."/>
            <person name="Baldrian P."/>
            <person name="Stursova M."/>
            <person name="Weitz H."/>
            <person name="Taylor A."/>
            <person name="Grigoriev I.V."/>
            <person name="Nagy L.G."/>
            <person name="Martin F."/>
            <person name="Kauserud H."/>
        </authorList>
    </citation>
    <scope>NUCLEOTIDE SEQUENCE</scope>
    <source>
        <strain evidence="2">CBHHK200</strain>
    </source>
</reference>
<comment type="caution">
    <text evidence="2">The sequence shown here is derived from an EMBL/GenBank/DDBJ whole genome shotgun (WGS) entry which is preliminary data.</text>
</comment>
<evidence type="ECO:0000256" key="1">
    <source>
        <dbReference type="SAM" id="MobiDB-lite"/>
    </source>
</evidence>
<proteinExistence type="predicted"/>
<feature type="region of interest" description="Disordered" evidence="1">
    <location>
        <begin position="181"/>
        <end position="203"/>
    </location>
</feature>
<keyword evidence="3" id="KW-1185">Reference proteome</keyword>
<gene>
    <name evidence="2" type="ORF">C8F04DRAFT_566439</name>
</gene>
<evidence type="ECO:0000313" key="3">
    <source>
        <dbReference type="Proteomes" id="UP001218188"/>
    </source>
</evidence>
<evidence type="ECO:0000313" key="2">
    <source>
        <dbReference type="EMBL" id="KAJ7034534.1"/>
    </source>
</evidence>
<protein>
    <submittedName>
        <fullName evidence="2">Uncharacterized protein</fullName>
    </submittedName>
</protein>
<dbReference type="EMBL" id="JARJCM010000056">
    <property type="protein sequence ID" value="KAJ7034534.1"/>
    <property type="molecule type" value="Genomic_DNA"/>
</dbReference>
<feature type="compositionally biased region" description="Acidic residues" evidence="1">
    <location>
        <begin position="183"/>
        <end position="192"/>
    </location>
</feature>
<dbReference type="Proteomes" id="UP001218188">
    <property type="component" value="Unassembled WGS sequence"/>
</dbReference>
<accession>A0AAD6SUY4</accession>
<dbReference type="SUPFAM" id="SSF52047">
    <property type="entry name" value="RNI-like"/>
    <property type="match status" value="1"/>
</dbReference>
<name>A0AAD6SUY4_9AGAR</name>
<sequence length="305" mass="34145">MRNLSLFPARSRIPLEIAHEIVGHNAKDFPSLQAMALASKSMRFLAMEHLFSVVHFACSEDFPWWLDMLSRTPTLVTFVKRVKFSEPDTSWLKRHRGPNTSRLDLTTVPPLIPLPNVSSVEWLSLGYSNPTSRMATAWMHLFPNVQKVHFEGIYFHGLASLSNFLAAFGNLKALSLVNTHVDPEDESEDNDDSPPRERPQPSTFNLAEVEDLAISGSEPLDSDGLDHILYLLQQSPPTKLKSLDLGGFGYGSDFDPCSILAMERLLSVGASSLLNLIIESTFMDGWLNPQIVYSREPDTEGSDWE</sequence>
<organism evidence="2 3">
    <name type="scientific">Mycena alexandri</name>
    <dbReference type="NCBI Taxonomy" id="1745969"/>
    <lineage>
        <taxon>Eukaryota</taxon>
        <taxon>Fungi</taxon>
        <taxon>Dikarya</taxon>
        <taxon>Basidiomycota</taxon>
        <taxon>Agaricomycotina</taxon>
        <taxon>Agaricomycetes</taxon>
        <taxon>Agaricomycetidae</taxon>
        <taxon>Agaricales</taxon>
        <taxon>Marasmiineae</taxon>
        <taxon>Mycenaceae</taxon>
        <taxon>Mycena</taxon>
    </lineage>
</organism>